<name>A0ABQ9CS53_9PASS</name>
<sequence>MLDLVLMDREGLVGNVKLQGSLDCSDHEMVIENREALMDWRKANVTPVFKKEDPGNYRPVNPTSVLGKVMEQIILAIISKYVEEGCQD</sequence>
<evidence type="ECO:0000313" key="1">
    <source>
        <dbReference type="EMBL" id="KAJ7407630.1"/>
    </source>
</evidence>
<gene>
    <name evidence="1" type="ORF">WISP_125392</name>
</gene>
<dbReference type="PANTHER" id="PTHR33395">
    <property type="entry name" value="TRANSCRIPTASE, PUTATIVE-RELATED-RELATED"/>
    <property type="match status" value="1"/>
</dbReference>
<evidence type="ECO:0000313" key="2">
    <source>
        <dbReference type="Proteomes" id="UP001145742"/>
    </source>
</evidence>
<dbReference type="PANTHER" id="PTHR33395:SF22">
    <property type="entry name" value="REVERSE TRANSCRIPTASE DOMAIN-CONTAINING PROTEIN"/>
    <property type="match status" value="1"/>
</dbReference>
<proteinExistence type="predicted"/>
<organism evidence="1 2">
    <name type="scientific">Willisornis vidua</name>
    <name type="common">Xingu scale-backed antbird</name>
    <dbReference type="NCBI Taxonomy" id="1566151"/>
    <lineage>
        <taxon>Eukaryota</taxon>
        <taxon>Metazoa</taxon>
        <taxon>Chordata</taxon>
        <taxon>Craniata</taxon>
        <taxon>Vertebrata</taxon>
        <taxon>Euteleostomi</taxon>
        <taxon>Archelosauria</taxon>
        <taxon>Archosauria</taxon>
        <taxon>Dinosauria</taxon>
        <taxon>Saurischia</taxon>
        <taxon>Theropoda</taxon>
        <taxon>Coelurosauria</taxon>
        <taxon>Aves</taxon>
        <taxon>Neognathae</taxon>
        <taxon>Neoaves</taxon>
        <taxon>Telluraves</taxon>
        <taxon>Australaves</taxon>
        <taxon>Passeriformes</taxon>
        <taxon>Thamnophilidae</taxon>
        <taxon>Willisornis</taxon>
    </lineage>
</organism>
<accession>A0ABQ9CS53</accession>
<comment type="caution">
    <text evidence="1">The sequence shown here is derived from an EMBL/GenBank/DDBJ whole genome shotgun (WGS) entry which is preliminary data.</text>
</comment>
<dbReference type="EMBL" id="WHWB01034592">
    <property type="protein sequence ID" value="KAJ7407630.1"/>
    <property type="molecule type" value="Genomic_DNA"/>
</dbReference>
<keyword evidence="2" id="KW-1185">Reference proteome</keyword>
<dbReference type="Proteomes" id="UP001145742">
    <property type="component" value="Unassembled WGS sequence"/>
</dbReference>
<protein>
    <submittedName>
        <fullName evidence="1">Uncharacterized protein</fullName>
    </submittedName>
</protein>
<reference evidence="1" key="1">
    <citation type="submission" date="2019-10" db="EMBL/GenBank/DDBJ databases">
        <authorList>
            <person name="Soares A.E.R."/>
            <person name="Aleixo A."/>
            <person name="Schneider P."/>
            <person name="Miyaki C.Y."/>
            <person name="Schneider M.P."/>
            <person name="Mello C."/>
            <person name="Vasconcelos A.T.R."/>
        </authorList>
    </citation>
    <scope>NUCLEOTIDE SEQUENCE</scope>
    <source>
        <tissue evidence="1">Muscle</tissue>
    </source>
</reference>